<keyword evidence="1" id="KW-0812">Transmembrane</keyword>
<evidence type="ECO:0000313" key="2">
    <source>
        <dbReference type="EMBL" id="GMT04672.1"/>
    </source>
</evidence>
<feature type="non-terminal residue" evidence="2">
    <location>
        <position position="1"/>
    </location>
</feature>
<feature type="transmembrane region" description="Helical" evidence="1">
    <location>
        <begin position="6"/>
        <end position="25"/>
    </location>
</feature>
<keyword evidence="3" id="KW-1185">Reference proteome</keyword>
<protein>
    <recommendedName>
        <fullName evidence="4">Methyltransferase</fullName>
    </recommendedName>
</protein>
<evidence type="ECO:0000313" key="3">
    <source>
        <dbReference type="Proteomes" id="UP001432027"/>
    </source>
</evidence>
<sequence length="255" mass="29396">IEMMDIIVKTCALLLCLPLLVFIIYDSSSNLLGKNTFTYTTDEDGCGTERLSWSQFLRELFFMGIAERKEWGKSRPFDIPFHRVDTLEFVLKELKDTDEQRPPRILQLDSGVGEETVALSLQCRELRRIGCDIISAGDWMRVGPRGITNDTFRHFSMSLTRHHAWEGVFPWRSSRDYIVDQLMCNLIRLDVLYLTDTSSSGLEDDLNQFVPYIRPGGFIIGGYSEGVDEILRNFTSTRKTSMLRKVGSWAMRIRD</sequence>
<accession>A0AAV5UCS7</accession>
<name>A0AAV5UCS7_9BILA</name>
<proteinExistence type="predicted"/>
<dbReference type="EMBL" id="BTSX01000006">
    <property type="protein sequence ID" value="GMT04672.1"/>
    <property type="molecule type" value="Genomic_DNA"/>
</dbReference>
<evidence type="ECO:0008006" key="4">
    <source>
        <dbReference type="Google" id="ProtNLM"/>
    </source>
</evidence>
<keyword evidence="1" id="KW-0472">Membrane</keyword>
<evidence type="ECO:0000256" key="1">
    <source>
        <dbReference type="SAM" id="Phobius"/>
    </source>
</evidence>
<dbReference type="Proteomes" id="UP001432027">
    <property type="component" value="Unassembled WGS sequence"/>
</dbReference>
<gene>
    <name evidence="2" type="ORF">PENTCL1PPCAC_26846</name>
</gene>
<comment type="caution">
    <text evidence="2">The sequence shown here is derived from an EMBL/GenBank/DDBJ whole genome shotgun (WGS) entry which is preliminary data.</text>
</comment>
<dbReference type="AlphaFoldDB" id="A0AAV5UCS7"/>
<keyword evidence="1" id="KW-1133">Transmembrane helix</keyword>
<reference evidence="2" key="1">
    <citation type="submission" date="2023-10" db="EMBL/GenBank/DDBJ databases">
        <title>Genome assembly of Pristionchus species.</title>
        <authorList>
            <person name="Yoshida K."/>
            <person name="Sommer R.J."/>
        </authorList>
    </citation>
    <scope>NUCLEOTIDE SEQUENCE</scope>
    <source>
        <strain evidence="2">RS0144</strain>
    </source>
</reference>
<organism evidence="2 3">
    <name type="scientific">Pristionchus entomophagus</name>
    <dbReference type="NCBI Taxonomy" id="358040"/>
    <lineage>
        <taxon>Eukaryota</taxon>
        <taxon>Metazoa</taxon>
        <taxon>Ecdysozoa</taxon>
        <taxon>Nematoda</taxon>
        <taxon>Chromadorea</taxon>
        <taxon>Rhabditida</taxon>
        <taxon>Rhabditina</taxon>
        <taxon>Diplogasteromorpha</taxon>
        <taxon>Diplogasteroidea</taxon>
        <taxon>Neodiplogasteridae</taxon>
        <taxon>Pristionchus</taxon>
    </lineage>
</organism>